<dbReference type="Proteomes" id="UP000008561">
    <property type="component" value="Chromosome"/>
</dbReference>
<dbReference type="InterPro" id="IPR016461">
    <property type="entry name" value="COMT-like"/>
</dbReference>
<dbReference type="PANTHER" id="PTHR43712:SF2">
    <property type="entry name" value="O-METHYLTRANSFERASE CICE"/>
    <property type="match status" value="1"/>
</dbReference>
<evidence type="ECO:0000256" key="2">
    <source>
        <dbReference type="ARBA" id="ARBA00022679"/>
    </source>
</evidence>
<dbReference type="PROSITE" id="PS51683">
    <property type="entry name" value="SAM_OMT_II"/>
    <property type="match status" value="1"/>
</dbReference>
<dbReference type="eggNOG" id="COG4742">
    <property type="taxonomic scope" value="Bacteria"/>
</dbReference>
<gene>
    <name evidence="6" type="ordered locus">Dole_0926</name>
</gene>
<evidence type="ECO:0000313" key="6">
    <source>
        <dbReference type="EMBL" id="ABW66736.1"/>
    </source>
</evidence>
<dbReference type="Gene3D" id="3.40.50.150">
    <property type="entry name" value="Vaccinia Virus protein VP39"/>
    <property type="match status" value="1"/>
</dbReference>
<evidence type="ECO:0000259" key="5">
    <source>
        <dbReference type="Pfam" id="PF00891"/>
    </source>
</evidence>
<keyword evidence="4" id="KW-0472">Membrane</keyword>
<dbReference type="Pfam" id="PF00891">
    <property type="entry name" value="Methyltransf_2"/>
    <property type="match status" value="1"/>
</dbReference>
<dbReference type="InterPro" id="IPR029063">
    <property type="entry name" value="SAM-dependent_MTases_sf"/>
</dbReference>
<dbReference type="InterPro" id="IPR001077">
    <property type="entry name" value="COMT_C"/>
</dbReference>
<dbReference type="PANTHER" id="PTHR43712">
    <property type="entry name" value="PUTATIVE (AFU_ORTHOLOGUE AFUA_4G14580)-RELATED"/>
    <property type="match status" value="1"/>
</dbReference>
<name>A8ZWC8_DESOH</name>
<dbReference type="CDD" id="cd02440">
    <property type="entry name" value="AdoMet_MTases"/>
    <property type="match status" value="1"/>
</dbReference>
<evidence type="ECO:0000313" key="7">
    <source>
        <dbReference type="Proteomes" id="UP000008561"/>
    </source>
</evidence>
<dbReference type="RefSeq" id="WP_012174354.1">
    <property type="nucleotide sequence ID" value="NC_009943.1"/>
</dbReference>
<organism evidence="6 7">
    <name type="scientific">Desulfosudis oleivorans (strain DSM 6200 / JCM 39069 / Hxd3)</name>
    <name type="common">Desulfococcus oleovorans</name>
    <dbReference type="NCBI Taxonomy" id="96561"/>
    <lineage>
        <taxon>Bacteria</taxon>
        <taxon>Pseudomonadati</taxon>
        <taxon>Thermodesulfobacteriota</taxon>
        <taxon>Desulfobacteria</taxon>
        <taxon>Desulfobacterales</taxon>
        <taxon>Desulfosudaceae</taxon>
        <taxon>Desulfosudis</taxon>
    </lineage>
</organism>
<evidence type="ECO:0000256" key="4">
    <source>
        <dbReference type="SAM" id="Phobius"/>
    </source>
</evidence>
<keyword evidence="4" id="KW-0812">Transmembrane</keyword>
<dbReference type="GO" id="GO:0008171">
    <property type="term" value="F:O-methyltransferase activity"/>
    <property type="evidence" value="ECO:0007669"/>
    <property type="project" value="InterPro"/>
</dbReference>
<feature type="transmembrane region" description="Helical" evidence="4">
    <location>
        <begin position="20"/>
        <end position="39"/>
    </location>
</feature>
<dbReference type="eggNOG" id="COG2226">
    <property type="taxonomic scope" value="Bacteria"/>
</dbReference>
<dbReference type="GO" id="GO:0032259">
    <property type="term" value="P:methylation"/>
    <property type="evidence" value="ECO:0007669"/>
    <property type="project" value="UniProtKB-KW"/>
</dbReference>
<keyword evidence="3" id="KW-0949">S-adenosyl-L-methionine</keyword>
<evidence type="ECO:0000256" key="3">
    <source>
        <dbReference type="ARBA" id="ARBA00022691"/>
    </source>
</evidence>
<evidence type="ECO:0000256" key="1">
    <source>
        <dbReference type="ARBA" id="ARBA00022603"/>
    </source>
</evidence>
<accession>A8ZWC8</accession>
<keyword evidence="1 6" id="KW-0489">Methyltransferase</keyword>
<dbReference type="HOGENOM" id="CLU_005533_4_2_7"/>
<keyword evidence="7" id="KW-1185">Reference proteome</keyword>
<feature type="domain" description="O-methyltransferase C-terminal" evidence="5">
    <location>
        <begin position="131"/>
        <end position="319"/>
    </location>
</feature>
<dbReference type="AlphaFoldDB" id="A8ZWC8"/>
<dbReference type="SUPFAM" id="SSF53335">
    <property type="entry name" value="S-adenosyl-L-methionine-dependent methyltransferases"/>
    <property type="match status" value="1"/>
</dbReference>
<dbReference type="InterPro" id="IPR036388">
    <property type="entry name" value="WH-like_DNA-bd_sf"/>
</dbReference>
<sequence>MKKDSQNTDPDRLLRYRDSIYAADLLVCAVACLDFFTFLSEGPKTFDEICDKMEIQPRPADVMVSLLLSMELIETNAHRYGLAELSAKYLVSDSPDSLVPYYRSLKNRPQCLEFHEVLKTGRPAGWSSKDKGDSWTKSMENPEFADTFTAAMDSRGAFLARKLAETIDVSQHNALLDIAGGSGIYACSIANRNPRLAAAVLEIPPVDLAAKRSIESKGMSARINVVAGNMFDKIPTGYDVHLFANAFHDWDIDAVTTLAANSFKSLSPGGFIAVFDAHLNQFKTGPLSVAEYSCLLMHSTEGKCYSTKEIGDILMSAGFGRVEVTDVAADRTLISGKKL</sequence>
<dbReference type="Gene3D" id="1.10.10.10">
    <property type="entry name" value="Winged helix-like DNA-binding domain superfamily/Winged helix DNA-binding domain"/>
    <property type="match status" value="1"/>
</dbReference>
<dbReference type="OrthoDB" id="5420534at2"/>
<reference evidence="6 7" key="1">
    <citation type="submission" date="2007-10" db="EMBL/GenBank/DDBJ databases">
        <title>Complete sequence of Desulfococcus oleovorans Hxd3.</title>
        <authorList>
            <consortium name="US DOE Joint Genome Institute"/>
            <person name="Copeland A."/>
            <person name="Lucas S."/>
            <person name="Lapidus A."/>
            <person name="Barry K."/>
            <person name="Glavina del Rio T."/>
            <person name="Dalin E."/>
            <person name="Tice H."/>
            <person name="Pitluck S."/>
            <person name="Kiss H."/>
            <person name="Brettin T."/>
            <person name="Bruce D."/>
            <person name="Detter J.C."/>
            <person name="Han C."/>
            <person name="Schmutz J."/>
            <person name="Larimer F."/>
            <person name="Land M."/>
            <person name="Hauser L."/>
            <person name="Kyrpides N."/>
            <person name="Kim E."/>
            <person name="Wawrik B."/>
            <person name="Richardson P."/>
        </authorList>
    </citation>
    <scope>NUCLEOTIDE SEQUENCE [LARGE SCALE GENOMIC DNA]</scope>
    <source>
        <strain evidence="7">DSM 6200 / JCM 39069 / Hxd3</strain>
    </source>
</reference>
<dbReference type="STRING" id="96561.Dole_0926"/>
<dbReference type="KEGG" id="dol:Dole_0926"/>
<keyword evidence="2 6" id="KW-0808">Transferase</keyword>
<protein>
    <submittedName>
        <fullName evidence="6">O-methyltransferase family 2</fullName>
    </submittedName>
</protein>
<keyword evidence="4" id="KW-1133">Transmembrane helix</keyword>
<dbReference type="EMBL" id="CP000859">
    <property type="protein sequence ID" value="ABW66736.1"/>
    <property type="molecule type" value="Genomic_DNA"/>
</dbReference>
<proteinExistence type="predicted"/>